<organism evidence="2 3">
    <name type="scientific">Deinococcus humi</name>
    <dbReference type="NCBI Taxonomy" id="662880"/>
    <lineage>
        <taxon>Bacteria</taxon>
        <taxon>Thermotogati</taxon>
        <taxon>Deinococcota</taxon>
        <taxon>Deinococci</taxon>
        <taxon>Deinococcales</taxon>
        <taxon>Deinococcaceae</taxon>
        <taxon>Deinococcus</taxon>
    </lineage>
</organism>
<proteinExistence type="predicted"/>
<protein>
    <recommendedName>
        <fullName evidence="1">DUF402 domain-containing protein</fullName>
    </recommendedName>
</protein>
<name>A0A7W8K0H2_9DEIO</name>
<dbReference type="InterPro" id="IPR007295">
    <property type="entry name" value="DUF402"/>
</dbReference>
<evidence type="ECO:0000313" key="2">
    <source>
        <dbReference type="EMBL" id="MBB5366233.1"/>
    </source>
</evidence>
<dbReference type="SUPFAM" id="SSF159234">
    <property type="entry name" value="FomD-like"/>
    <property type="match status" value="1"/>
</dbReference>
<gene>
    <name evidence="2" type="ORF">HNQ08_005362</name>
</gene>
<sequence>MHPIRVETIDLVQMTHTLEYGGGLIPVSYPLLWAEQTASGLHFARAYVGHPDIQFMECHILPDLGLLVNRFTGTDWSAQSDYYVDIASVIAGEDSWVTHDLYLDLSARAGGMPAILDTDEYLAAVQEGLLNPEQAVHALTSLHRLVNGVLACGSLEAWLEQVGITLSWRGRPTAATADGPVPS</sequence>
<keyword evidence="3" id="KW-1185">Reference proteome</keyword>
<dbReference type="RefSeq" id="WP_184138097.1">
    <property type="nucleotide sequence ID" value="NZ_JACHFL010000032.1"/>
</dbReference>
<dbReference type="EMBL" id="JACHFL010000032">
    <property type="protein sequence ID" value="MBB5366233.1"/>
    <property type="molecule type" value="Genomic_DNA"/>
</dbReference>
<reference evidence="2 3" key="1">
    <citation type="submission" date="2020-08" db="EMBL/GenBank/DDBJ databases">
        <title>Genomic Encyclopedia of Type Strains, Phase IV (KMG-IV): sequencing the most valuable type-strain genomes for metagenomic binning, comparative biology and taxonomic classification.</title>
        <authorList>
            <person name="Goeker M."/>
        </authorList>
    </citation>
    <scope>NUCLEOTIDE SEQUENCE [LARGE SCALE GENOMIC DNA]</scope>
    <source>
        <strain evidence="2 3">DSM 27939</strain>
    </source>
</reference>
<dbReference type="Pfam" id="PF04167">
    <property type="entry name" value="DUF402"/>
    <property type="match status" value="1"/>
</dbReference>
<dbReference type="Proteomes" id="UP000552709">
    <property type="component" value="Unassembled WGS sequence"/>
</dbReference>
<dbReference type="AlphaFoldDB" id="A0A7W8K0H2"/>
<feature type="domain" description="DUF402" evidence="1">
    <location>
        <begin position="41"/>
        <end position="150"/>
    </location>
</feature>
<evidence type="ECO:0000313" key="3">
    <source>
        <dbReference type="Proteomes" id="UP000552709"/>
    </source>
</evidence>
<comment type="caution">
    <text evidence="2">The sequence shown here is derived from an EMBL/GenBank/DDBJ whole genome shotgun (WGS) entry which is preliminary data.</text>
</comment>
<accession>A0A7W8K0H2</accession>
<dbReference type="Gene3D" id="2.40.380.10">
    <property type="entry name" value="FomD-like"/>
    <property type="match status" value="1"/>
</dbReference>
<evidence type="ECO:0000259" key="1">
    <source>
        <dbReference type="Pfam" id="PF04167"/>
    </source>
</evidence>
<dbReference type="InterPro" id="IPR035930">
    <property type="entry name" value="FomD-like_sf"/>
</dbReference>